<accession>A0A1E3PXP3</accession>
<dbReference type="AlphaFoldDB" id="A0A1E3PXP3"/>
<dbReference type="EMBL" id="KV454301">
    <property type="protein sequence ID" value="ODQ70213.1"/>
    <property type="molecule type" value="Genomic_DNA"/>
</dbReference>
<reference evidence="1 2" key="1">
    <citation type="journal article" date="2016" name="Proc. Natl. Acad. Sci. U.S.A.">
        <title>Comparative genomics of biotechnologically important yeasts.</title>
        <authorList>
            <person name="Riley R."/>
            <person name="Haridas S."/>
            <person name="Wolfe K.H."/>
            <person name="Lopes M.R."/>
            <person name="Hittinger C.T."/>
            <person name="Goeker M."/>
            <person name="Salamov A.A."/>
            <person name="Wisecaver J.H."/>
            <person name="Long T.M."/>
            <person name="Calvey C.H."/>
            <person name="Aerts A.L."/>
            <person name="Barry K.W."/>
            <person name="Choi C."/>
            <person name="Clum A."/>
            <person name="Coughlan A.Y."/>
            <person name="Deshpande S."/>
            <person name="Douglass A.P."/>
            <person name="Hanson S.J."/>
            <person name="Klenk H.-P."/>
            <person name="LaButti K.M."/>
            <person name="Lapidus A."/>
            <person name="Lindquist E.A."/>
            <person name="Lipzen A.M."/>
            <person name="Meier-Kolthoff J.P."/>
            <person name="Ohm R.A."/>
            <person name="Otillar R.P."/>
            <person name="Pangilinan J.L."/>
            <person name="Peng Y."/>
            <person name="Rokas A."/>
            <person name="Rosa C.A."/>
            <person name="Scheuner C."/>
            <person name="Sibirny A.A."/>
            <person name="Slot J.C."/>
            <person name="Stielow J.B."/>
            <person name="Sun H."/>
            <person name="Kurtzman C.P."/>
            <person name="Blackwell M."/>
            <person name="Grigoriev I.V."/>
            <person name="Jeffries T.W."/>
        </authorList>
    </citation>
    <scope>NUCLEOTIDE SEQUENCE [LARGE SCALE GENOMIC DNA]</scope>
    <source>
        <strain evidence="1 2">NRRL Y-11557</strain>
    </source>
</reference>
<dbReference type="Proteomes" id="UP000094385">
    <property type="component" value="Unassembled WGS sequence"/>
</dbReference>
<evidence type="ECO:0000313" key="2">
    <source>
        <dbReference type="Proteomes" id="UP000094385"/>
    </source>
</evidence>
<keyword evidence="2" id="KW-1185">Reference proteome</keyword>
<sequence length="129" mass="14715">MIAVEEMAAYRFSQVWQLPDNYGDEFLFGQGPLNHAVPSALFCNVRLAIGRVLHESGSAGTIDEILEDEKKFNDGNLEVDYWSRVSAAYLERELRDLPRIDRGITLQGDEIDSDYEEHIPTVRLHFLST</sequence>
<proteinExistence type="predicted"/>
<protein>
    <submittedName>
        <fullName evidence="1">Uncharacterized protein</fullName>
    </submittedName>
</protein>
<dbReference type="OrthoDB" id="5352953at2759"/>
<gene>
    <name evidence="1" type="ORF">LIPSTDRAFT_65901</name>
</gene>
<evidence type="ECO:0000313" key="1">
    <source>
        <dbReference type="EMBL" id="ODQ70213.1"/>
    </source>
</evidence>
<name>A0A1E3PXP3_LIPST</name>
<organism evidence="1 2">
    <name type="scientific">Lipomyces starkeyi NRRL Y-11557</name>
    <dbReference type="NCBI Taxonomy" id="675824"/>
    <lineage>
        <taxon>Eukaryota</taxon>
        <taxon>Fungi</taxon>
        <taxon>Dikarya</taxon>
        <taxon>Ascomycota</taxon>
        <taxon>Saccharomycotina</taxon>
        <taxon>Lipomycetes</taxon>
        <taxon>Lipomycetales</taxon>
        <taxon>Lipomycetaceae</taxon>
        <taxon>Lipomyces</taxon>
    </lineage>
</organism>